<dbReference type="AlphaFoldDB" id="A0A5N5H9Z7"/>
<name>A0A5N5H9Z7_9ROSA</name>
<comment type="caution">
    <text evidence="1">The sequence shown here is derived from an EMBL/GenBank/DDBJ whole genome shotgun (WGS) entry which is preliminary data.</text>
</comment>
<proteinExistence type="predicted"/>
<sequence length="84" mass="9302">MLEAANTMRKEVLLLIKEKKAAASRGVQMHDILSFILFNPDPTGRCIGRQAAPTKSPNTFLIRKSTNSRTSTEWDALILCIASL</sequence>
<gene>
    <name evidence="1" type="ORF">D8674_036934</name>
</gene>
<protein>
    <submittedName>
        <fullName evidence="1">Cytochrome P450 716B2-like</fullName>
    </submittedName>
</protein>
<reference evidence="1 2" key="1">
    <citation type="submission" date="2019-09" db="EMBL/GenBank/DDBJ databases">
        <authorList>
            <person name="Ou C."/>
        </authorList>
    </citation>
    <scope>NUCLEOTIDE SEQUENCE [LARGE SCALE GENOMIC DNA]</scope>
    <source>
        <strain evidence="1">S2</strain>
        <tissue evidence="1">Leaf</tissue>
    </source>
</reference>
<organism evidence="1 2">
    <name type="scientific">Pyrus ussuriensis x Pyrus communis</name>
    <dbReference type="NCBI Taxonomy" id="2448454"/>
    <lineage>
        <taxon>Eukaryota</taxon>
        <taxon>Viridiplantae</taxon>
        <taxon>Streptophyta</taxon>
        <taxon>Embryophyta</taxon>
        <taxon>Tracheophyta</taxon>
        <taxon>Spermatophyta</taxon>
        <taxon>Magnoliopsida</taxon>
        <taxon>eudicotyledons</taxon>
        <taxon>Gunneridae</taxon>
        <taxon>Pentapetalae</taxon>
        <taxon>rosids</taxon>
        <taxon>fabids</taxon>
        <taxon>Rosales</taxon>
        <taxon>Rosaceae</taxon>
        <taxon>Amygdaloideae</taxon>
        <taxon>Maleae</taxon>
        <taxon>Pyrus</taxon>
    </lineage>
</organism>
<evidence type="ECO:0000313" key="2">
    <source>
        <dbReference type="Proteomes" id="UP000327157"/>
    </source>
</evidence>
<keyword evidence="2" id="KW-1185">Reference proteome</keyword>
<evidence type="ECO:0000313" key="1">
    <source>
        <dbReference type="EMBL" id="KAB2619974.1"/>
    </source>
</evidence>
<accession>A0A5N5H9Z7</accession>
<dbReference type="EMBL" id="SMOL01000361">
    <property type="protein sequence ID" value="KAB2619974.1"/>
    <property type="molecule type" value="Genomic_DNA"/>
</dbReference>
<dbReference type="OrthoDB" id="1372046at2759"/>
<dbReference type="Proteomes" id="UP000327157">
    <property type="component" value="Unassembled WGS sequence"/>
</dbReference>
<reference evidence="1 2" key="2">
    <citation type="submission" date="2019-11" db="EMBL/GenBank/DDBJ databases">
        <title>A de novo genome assembly of a pear dwarfing rootstock.</title>
        <authorList>
            <person name="Wang F."/>
            <person name="Wang J."/>
            <person name="Li S."/>
            <person name="Zhang Y."/>
            <person name="Fang M."/>
            <person name="Ma L."/>
            <person name="Zhao Y."/>
            <person name="Jiang S."/>
        </authorList>
    </citation>
    <scope>NUCLEOTIDE SEQUENCE [LARGE SCALE GENOMIC DNA]</scope>
    <source>
        <strain evidence="1">S2</strain>
        <tissue evidence="1">Leaf</tissue>
    </source>
</reference>